<sequence>MTANEDYSNFLNILSGSEAVAERWANIAQQVAADAKNIHGVDLDETDVLSVRAARCAALGDGKLGDYHDELSELVPVAKQKEEVAHFEALQAGDEQTLADTTPTERMNAVRAAQTRGQLSAVDELSESQALAVVLQIENPVERLRIANAFGIGRAPVSDRRERRMRGR</sequence>
<protein>
    <submittedName>
        <fullName evidence="1">Uncharacterized protein</fullName>
    </submittedName>
</protein>
<accession>A0ABT0Q1F9</accession>
<evidence type="ECO:0000313" key="1">
    <source>
        <dbReference type="EMBL" id="MCL6283623.1"/>
    </source>
</evidence>
<keyword evidence="2" id="KW-1185">Reference proteome</keyword>
<comment type="caution">
    <text evidence="1">The sequence shown here is derived from an EMBL/GenBank/DDBJ whole genome shotgun (WGS) entry which is preliminary data.</text>
</comment>
<evidence type="ECO:0000313" key="2">
    <source>
        <dbReference type="Proteomes" id="UP001203880"/>
    </source>
</evidence>
<name>A0ABT0Q1F9_9RHOB</name>
<dbReference type="RefSeq" id="WP_249709003.1">
    <property type="nucleotide sequence ID" value="NZ_JAMFMB010000009.1"/>
</dbReference>
<dbReference type="EMBL" id="JAMFMB010000009">
    <property type="protein sequence ID" value="MCL6283623.1"/>
    <property type="molecule type" value="Genomic_DNA"/>
</dbReference>
<reference evidence="1" key="1">
    <citation type="submission" date="2022-05" db="EMBL/GenBank/DDBJ databases">
        <authorList>
            <person name="Park J.-S."/>
        </authorList>
    </citation>
    <scope>NUCLEOTIDE SEQUENCE</scope>
    <source>
        <strain evidence="1">2012CJ41-6</strain>
    </source>
</reference>
<proteinExistence type="predicted"/>
<gene>
    <name evidence="1" type="ORF">M3P21_08775</name>
</gene>
<dbReference type="Proteomes" id="UP001203880">
    <property type="component" value="Unassembled WGS sequence"/>
</dbReference>
<organism evidence="1 2">
    <name type="scientific">Ruegeria spongiae</name>
    <dbReference type="NCBI Taxonomy" id="2942209"/>
    <lineage>
        <taxon>Bacteria</taxon>
        <taxon>Pseudomonadati</taxon>
        <taxon>Pseudomonadota</taxon>
        <taxon>Alphaproteobacteria</taxon>
        <taxon>Rhodobacterales</taxon>
        <taxon>Roseobacteraceae</taxon>
        <taxon>Ruegeria</taxon>
    </lineage>
</organism>